<sequence length="740" mass="79466">MIRNTKNITFGLRRPRLKSLQRVERNQALMSNNLSQLIAHRSSFSHLHPTAAAASAKDSHSDSRSFLALGFAACALLASPLLLSSLSPPSECCGIVGVVASPQKRSTGFTAREYLIEGLTVLKNRGYDSAGVATVGSTNEKGEPPRIMVTKFASVGDNADGVELVRTGSEIKEENDIPTGKQHLTGIAHTRWATHGGKTDLNAHPHLDTSGKIALVHNGTINNANSLRTELEALGHKFTSETDTEVIAKLIGHIRDTKKLSIKEATEKALQKCDGSWGLAIMCEDSPDELVVACNGSPLVIGISDTATYIASETSAFNRYTKEFISMKDREIGVIHADGRELDLSRAQVAPNQEVLLSPAPHPHWTIKETLEQPDAIARSLCYGGRLTEGSVKLGGLDADFQRLSQIKHMTLSACGTSLNAALYGAKMMKYLKSFDGAVQAIDAAETSAKDFNCTAGQPEQAGVIVVSQSGETKDVMRVVNSAMNEGLSTLSVVNAVGSQIARTTKLGVYLNAGRENAVASTKAFSTQVTVLSLVALWFRQTRDITEGKLYNCDATKGLYDALMRLPMSFGMSLKLRDQMKSIAKTLVDKHSIFVLGKGFAESVAYEGALKIKETSYLHAEGYSGGALKHGPFALIENETGKFGATPIILIILDDEHQHHMRTAAEEVKARGAQVIIITDKPKLAEGLTTPENTVVIPSNGPLTALIATCPLQLLAYELSILKGINPDCPRNLAKAVTVD</sequence>
<protein>
    <recommendedName>
        <fullName evidence="3">Glutamine--fructose-6-phosphate aminotransferase [isomerizing]</fullName>
        <ecNumber evidence="2">2.6.1.16</ecNumber>
    </recommendedName>
</protein>
<dbReference type="FunFam" id="3.40.50.10490:FF:000036">
    <property type="entry name" value="Glutamine-fructose-6-phosphate transaminase (Isomerizing), variant"/>
    <property type="match status" value="1"/>
</dbReference>
<evidence type="ECO:0000256" key="2">
    <source>
        <dbReference type="ARBA" id="ARBA00012916"/>
    </source>
</evidence>
<accession>A0A9W7AWA4</accession>
<dbReference type="InterPro" id="IPR005855">
    <property type="entry name" value="GFAT"/>
</dbReference>
<dbReference type="PANTHER" id="PTHR10937">
    <property type="entry name" value="GLUCOSAMINE--FRUCTOSE-6-PHOSPHATE AMINOTRANSFERASE, ISOMERIZING"/>
    <property type="match status" value="1"/>
</dbReference>
<dbReference type="NCBIfam" id="TIGR01135">
    <property type="entry name" value="glmS"/>
    <property type="match status" value="1"/>
</dbReference>
<evidence type="ECO:0000256" key="1">
    <source>
        <dbReference type="ARBA" id="ARBA00001031"/>
    </source>
</evidence>
<evidence type="ECO:0000259" key="8">
    <source>
        <dbReference type="PROSITE" id="PS51278"/>
    </source>
</evidence>
<dbReference type="AlphaFoldDB" id="A0A9W7AWA4"/>
<dbReference type="Proteomes" id="UP001165085">
    <property type="component" value="Unassembled WGS sequence"/>
</dbReference>
<dbReference type="PROSITE" id="PS51464">
    <property type="entry name" value="SIS"/>
    <property type="match status" value="2"/>
</dbReference>
<gene>
    <name evidence="10" type="ORF">TrST_g9494</name>
</gene>
<feature type="domain" description="SIS" evidence="9">
    <location>
        <begin position="400"/>
        <end position="545"/>
    </location>
</feature>
<dbReference type="EC" id="2.6.1.16" evidence="2"/>
<keyword evidence="5" id="KW-0808">Transferase</keyword>
<evidence type="ECO:0000259" key="9">
    <source>
        <dbReference type="PROSITE" id="PS51464"/>
    </source>
</evidence>
<dbReference type="Pfam" id="PF13522">
    <property type="entry name" value="GATase_6"/>
    <property type="match status" value="1"/>
</dbReference>
<dbReference type="GO" id="GO:0097367">
    <property type="term" value="F:carbohydrate derivative binding"/>
    <property type="evidence" value="ECO:0007669"/>
    <property type="project" value="InterPro"/>
</dbReference>
<keyword evidence="11" id="KW-1185">Reference proteome</keyword>
<comment type="caution">
    <text evidence="10">The sequence shown here is derived from an EMBL/GenBank/DDBJ whole genome shotgun (WGS) entry which is preliminary data.</text>
</comment>
<keyword evidence="7" id="KW-0315">Glutamine amidotransferase</keyword>
<dbReference type="InterPro" id="IPR017932">
    <property type="entry name" value="GATase_2_dom"/>
</dbReference>
<dbReference type="FunFam" id="3.60.20.10:FF:000006">
    <property type="entry name" value="Glutamine--fructose-6-phosphate aminotransferase [isomerizing]"/>
    <property type="match status" value="1"/>
</dbReference>
<dbReference type="InterPro" id="IPR035466">
    <property type="entry name" value="GlmS/AgaS_SIS"/>
</dbReference>
<proteinExistence type="predicted"/>
<dbReference type="GO" id="GO:0004360">
    <property type="term" value="F:glutamine-fructose-6-phosphate transaminase (isomerizing) activity"/>
    <property type="evidence" value="ECO:0007669"/>
    <property type="project" value="UniProtKB-EC"/>
</dbReference>
<dbReference type="InterPro" id="IPR001347">
    <property type="entry name" value="SIS_dom"/>
</dbReference>
<dbReference type="OrthoDB" id="15235at2759"/>
<evidence type="ECO:0000313" key="10">
    <source>
        <dbReference type="EMBL" id="GMH76238.1"/>
    </source>
</evidence>
<dbReference type="SUPFAM" id="SSF53697">
    <property type="entry name" value="SIS domain"/>
    <property type="match status" value="1"/>
</dbReference>
<dbReference type="Gene3D" id="3.40.50.10490">
    <property type="entry name" value="Glucose-6-phosphate isomerase like protein, domain 1"/>
    <property type="match status" value="2"/>
</dbReference>
<feature type="domain" description="SIS" evidence="9">
    <location>
        <begin position="583"/>
        <end position="730"/>
    </location>
</feature>
<dbReference type="InterPro" id="IPR029055">
    <property type="entry name" value="Ntn_hydrolases_N"/>
</dbReference>
<evidence type="ECO:0000256" key="3">
    <source>
        <dbReference type="ARBA" id="ARBA00016090"/>
    </source>
</evidence>
<evidence type="ECO:0000256" key="7">
    <source>
        <dbReference type="ARBA" id="ARBA00022962"/>
    </source>
</evidence>
<dbReference type="EMBL" id="BRXY01000195">
    <property type="protein sequence ID" value="GMH76238.1"/>
    <property type="molecule type" value="Genomic_DNA"/>
</dbReference>
<dbReference type="Gene3D" id="3.60.20.10">
    <property type="entry name" value="Glutamine Phosphoribosylpyrophosphate, subunit 1, domain 1"/>
    <property type="match status" value="1"/>
</dbReference>
<comment type="catalytic activity">
    <reaction evidence="1">
        <text>D-fructose 6-phosphate + L-glutamine = D-glucosamine 6-phosphate + L-glutamate</text>
        <dbReference type="Rhea" id="RHEA:13237"/>
        <dbReference type="ChEBI" id="CHEBI:29985"/>
        <dbReference type="ChEBI" id="CHEBI:58359"/>
        <dbReference type="ChEBI" id="CHEBI:58725"/>
        <dbReference type="ChEBI" id="CHEBI:61527"/>
        <dbReference type="EC" id="2.6.1.16"/>
    </reaction>
</comment>
<dbReference type="PROSITE" id="PS51278">
    <property type="entry name" value="GATASE_TYPE_2"/>
    <property type="match status" value="1"/>
</dbReference>
<evidence type="ECO:0000256" key="5">
    <source>
        <dbReference type="ARBA" id="ARBA00022679"/>
    </source>
</evidence>
<organism evidence="10 11">
    <name type="scientific">Triparma strigata</name>
    <dbReference type="NCBI Taxonomy" id="1606541"/>
    <lineage>
        <taxon>Eukaryota</taxon>
        <taxon>Sar</taxon>
        <taxon>Stramenopiles</taxon>
        <taxon>Ochrophyta</taxon>
        <taxon>Bolidophyceae</taxon>
        <taxon>Parmales</taxon>
        <taxon>Triparmaceae</taxon>
        <taxon>Triparma</taxon>
    </lineage>
</organism>
<evidence type="ECO:0000256" key="4">
    <source>
        <dbReference type="ARBA" id="ARBA00022576"/>
    </source>
</evidence>
<dbReference type="GO" id="GO:0006047">
    <property type="term" value="P:UDP-N-acetylglucosamine metabolic process"/>
    <property type="evidence" value="ECO:0007669"/>
    <property type="project" value="TreeGrafter"/>
</dbReference>
<dbReference type="SUPFAM" id="SSF56235">
    <property type="entry name" value="N-terminal nucleophile aminohydrolases (Ntn hydrolases)"/>
    <property type="match status" value="1"/>
</dbReference>
<evidence type="ECO:0000256" key="6">
    <source>
        <dbReference type="ARBA" id="ARBA00022737"/>
    </source>
</evidence>
<dbReference type="CDD" id="cd00714">
    <property type="entry name" value="GFAT"/>
    <property type="match status" value="1"/>
</dbReference>
<dbReference type="CDD" id="cd05009">
    <property type="entry name" value="SIS_GlmS_GlmD_2"/>
    <property type="match status" value="1"/>
</dbReference>
<evidence type="ECO:0000313" key="11">
    <source>
        <dbReference type="Proteomes" id="UP001165085"/>
    </source>
</evidence>
<dbReference type="NCBIfam" id="NF001484">
    <property type="entry name" value="PRK00331.1"/>
    <property type="match status" value="1"/>
</dbReference>
<dbReference type="InterPro" id="IPR035490">
    <property type="entry name" value="GlmS/FrlB_SIS"/>
</dbReference>
<dbReference type="GO" id="GO:0006002">
    <property type="term" value="P:fructose 6-phosphate metabolic process"/>
    <property type="evidence" value="ECO:0007669"/>
    <property type="project" value="TreeGrafter"/>
</dbReference>
<dbReference type="Pfam" id="PF01380">
    <property type="entry name" value="SIS"/>
    <property type="match status" value="2"/>
</dbReference>
<reference evidence="11" key="1">
    <citation type="journal article" date="2023" name="Commun. Biol.">
        <title>Genome analysis of Parmales, the sister group of diatoms, reveals the evolutionary specialization of diatoms from phago-mixotrophs to photoautotrophs.</title>
        <authorList>
            <person name="Ban H."/>
            <person name="Sato S."/>
            <person name="Yoshikawa S."/>
            <person name="Yamada K."/>
            <person name="Nakamura Y."/>
            <person name="Ichinomiya M."/>
            <person name="Sato N."/>
            <person name="Blanc-Mathieu R."/>
            <person name="Endo H."/>
            <person name="Kuwata A."/>
            <person name="Ogata H."/>
        </authorList>
    </citation>
    <scope>NUCLEOTIDE SEQUENCE [LARGE SCALE GENOMIC DNA]</scope>
    <source>
        <strain evidence="11">NIES 3701</strain>
    </source>
</reference>
<feature type="domain" description="Glutamine amidotransferase type-2" evidence="8">
    <location>
        <begin position="93"/>
        <end position="338"/>
    </location>
</feature>
<name>A0A9W7AWA4_9STRA</name>
<keyword evidence="4" id="KW-0032">Aminotransferase</keyword>
<keyword evidence="6" id="KW-0677">Repeat</keyword>
<dbReference type="InterPro" id="IPR046348">
    <property type="entry name" value="SIS_dom_sf"/>
</dbReference>
<dbReference type="CDD" id="cd05008">
    <property type="entry name" value="SIS_GlmS_GlmD_1"/>
    <property type="match status" value="1"/>
</dbReference>
<dbReference type="GO" id="GO:0006487">
    <property type="term" value="P:protein N-linked glycosylation"/>
    <property type="evidence" value="ECO:0007669"/>
    <property type="project" value="TreeGrafter"/>
</dbReference>
<dbReference type="PANTHER" id="PTHR10937:SF0">
    <property type="entry name" value="GLUTAMINE--FRUCTOSE-6-PHOSPHATE TRANSAMINASE (ISOMERIZING)"/>
    <property type="match status" value="1"/>
</dbReference>
<dbReference type="InterPro" id="IPR047084">
    <property type="entry name" value="GFAT_N"/>
</dbReference>